<dbReference type="AlphaFoldDB" id="A0AAQ3UID1"/>
<accession>A0AAQ3UID1</accession>
<dbReference type="PANTHER" id="PTHR11439">
    <property type="entry name" value="GAG-POL-RELATED RETROTRANSPOSON"/>
    <property type="match status" value="1"/>
</dbReference>
<name>A0AAQ3UID1_PASNO</name>
<dbReference type="SUPFAM" id="SSF56672">
    <property type="entry name" value="DNA/RNA polymerases"/>
    <property type="match status" value="1"/>
</dbReference>
<evidence type="ECO:0000256" key="1">
    <source>
        <dbReference type="SAM" id="MobiDB-lite"/>
    </source>
</evidence>
<reference evidence="3 4" key="1">
    <citation type="submission" date="2024-02" db="EMBL/GenBank/DDBJ databases">
        <title>High-quality chromosome-scale genome assembly of Pensacola bahiagrass (Paspalum notatum Flugge var. saurae).</title>
        <authorList>
            <person name="Vega J.M."/>
            <person name="Podio M."/>
            <person name="Orjuela J."/>
            <person name="Siena L.A."/>
            <person name="Pessino S.C."/>
            <person name="Combes M.C."/>
            <person name="Mariac C."/>
            <person name="Albertini E."/>
            <person name="Pupilli F."/>
            <person name="Ortiz J.P.A."/>
            <person name="Leblanc O."/>
        </authorList>
    </citation>
    <scope>NUCLEOTIDE SEQUENCE [LARGE SCALE GENOMIC DNA]</scope>
    <source>
        <strain evidence="3">R1</strain>
        <tissue evidence="3">Leaf</tissue>
    </source>
</reference>
<organism evidence="3 4">
    <name type="scientific">Paspalum notatum var. saurae</name>
    <dbReference type="NCBI Taxonomy" id="547442"/>
    <lineage>
        <taxon>Eukaryota</taxon>
        <taxon>Viridiplantae</taxon>
        <taxon>Streptophyta</taxon>
        <taxon>Embryophyta</taxon>
        <taxon>Tracheophyta</taxon>
        <taxon>Spermatophyta</taxon>
        <taxon>Magnoliopsida</taxon>
        <taxon>Liliopsida</taxon>
        <taxon>Poales</taxon>
        <taxon>Poaceae</taxon>
        <taxon>PACMAD clade</taxon>
        <taxon>Panicoideae</taxon>
        <taxon>Andropogonodae</taxon>
        <taxon>Paspaleae</taxon>
        <taxon>Paspalinae</taxon>
        <taxon>Paspalum</taxon>
    </lineage>
</organism>
<dbReference type="InterPro" id="IPR013103">
    <property type="entry name" value="RVT_2"/>
</dbReference>
<dbReference type="Proteomes" id="UP001341281">
    <property type="component" value="Chromosome 09"/>
</dbReference>
<protein>
    <recommendedName>
        <fullName evidence="2">Reverse transcriptase Ty1/copia-type domain-containing protein</fullName>
    </recommendedName>
</protein>
<evidence type="ECO:0000313" key="4">
    <source>
        <dbReference type="Proteomes" id="UP001341281"/>
    </source>
</evidence>
<feature type="region of interest" description="Disordered" evidence="1">
    <location>
        <begin position="1"/>
        <end position="58"/>
    </location>
</feature>
<feature type="compositionally biased region" description="Low complexity" evidence="1">
    <location>
        <begin position="21"/>
        <end position="35"/>
    </location>
</feature>
<keyword evidence="4" id="KW-1185">Reference proteome</keyword>
<gene>
    <name evidence="3" type="ORF">U9M48_038872</name>
</gene>
<sequence length="397" mass="44210">MNRQQLSRQKETAPSPVIDGNTAARSSTTRSNTSTDEGHRNEIVPPVPGANRPRTRQLSGIRKEKVFTDGTVQYGEPQSLDEALNDKNWKEAMDLEYSALVKNKTWHLVPPQKGRNIIGCKWVGRSDNLMYIMLSCMEFWRRKYTCINLLDFYVCRVDKALYGLKQAPRAWYSRLSAKLISLGIKASKADTSLFFYSQGGIDIFMLVYVDDTILAGQAVDALLTDLKKDFAIKDIGNLHYFIGIEVNKVSDGIILTQNKYASDLLKKVGMSDCKPVAMPLSTSEKLSLYESSRLGEKDATNYRSIVGGLQYLTLTRPDIAFSVIKVCQFLHAPTSVHWSAVKGILRYVKSCTNMGLKIHKSGSNLITAFSDADWAGSVDDRKSTGGFAVFLGSNLIT</sequence>
<dbReference type="InterPro" id="IPR043502">
    <property type="entry name" value="DNA/RNA_pol_sf"/>
</dbReference>
<dbReference type="PANTHER" id="PTHR11439:SF450">
    <property type="entry name" value="REVERSE TRANSCRIPTASE TY1_COPIA-TYPE DOMAIN-CONTAINING PROTEIN"/>
    <property type="match status" value="1"/>
</dbReference>
<evidence type="ECO:0000259" key="2">
    <source>
        <dbReference type="Pfam" id="PF07727"/>
    </source>
</evidence>
<proteinExistence type="predicted"/>
<evidence type="ECO:0000313" key="3">
    <source>
        <dbReference type="EMBL" id="WVZ92834.1"/>
    </source>
</evidence>
<dbReference type="Pfam" id="PF07727">
    <property type="entry name" value="RVT_2"/>
    <property type="match status" value="1"/>
</dbReference>
<dbReference type="EMBL" id="CP144753">
    <property type="protein sequence ID" value="WVZ92834.1"/>
    <property type="molecule type" value="Genomic_DNA"/>
</dbReference>
<feature type="domain" description="Reverse transcriptase Ty1/copia-type" evidence="2">
    <location>
        <begin position="154"/>
        <end position="280"/>
    </location>
</feature>